<dbReference type="InterPro" id="IPR015797">
    <property type="entry name" value="NUDIX_hydrolase-like_dom_sf"/>
</dbReference>
<dbReference type="AlphaFoldDB" id="A0A7R7TCI8"/>
<dbReference type="PANTHER" id="PTHR11839:SF18">
    <property type="entry name" value="NUDIX HYDROLASE DOMAIN-CONTAINING PROTEIN"/>
    <property type="match status" value="1"/>
</dbReference>
<evidence type="ECO:0000256" key="1">
    <source>
        <dbReference type="ARBA" id="ARBA00001946"/>
    </source>
</evidence>
<keyword evidence="2 3" id="KW-0378">Hydrolase</keyword>
<organism evidence="5 6">
    <name type="scientific">Thermus thermophilus</name>
    <dbReference type="NCBI Taxonomy" id="274"/>
    <lineage>
        <taxon>Bacteria</taxon>
        <taxon>Thermotogati</taxon>
        <taxon>Deinococcota</taxon>
        <taxon>Deinococci</taxon>
        <taxon>Thermales</taxon>
        <taxon>Thermaceae</taxon>
        <taxon>Thermus</taxon>
    </lineage>
</organism>
<accession>A0A7R7TCI8</accession>
<dbReference type="InterPro" id="IPR020476">
    <property type="entry name" value="Nudix_hydrolase"/>
</dbReference>
<dbReference type="PANTHER" id="PTHR11839">
    <property type="entry name" value="UDP/ADP-SUGAR PYROPHOSPHATASE"/>
    <property type="match status" value="1"/>
</dbReference>
<sequence>MSHMGRVYYGGVERTYLYRGRILNLALEGRYEIVEHKPAVAVIALREGRMLFVRQMRPAVGLAPLEIPAGLIEPGEDPLEAARRELAEETGLSGDLIYLFSYFVSPGFTDEKTHVFLAENLKEVEAHPDEDEAIEVVWMRPEEALERHQRGEVEFSATGLVGVLYYHAFLRGR</sequence>
<dbReference type="InterPro" id="IPR000086">
    <property type="entry name" value="NUDIX_hydrolase_dom"/>
</dbReference>
<comment type="similarity">
    <text evidence="3">Belongs to the Nudix hydrolase family.</text>
</comment>
<dbReference type="SUPFAM" id="SSF55811">
    <property type="entry name" value="Nudix"/>
    <property type="match status" value="1"/>
</dbReference>
<comment type="cofactor">
    <cofactor evidence="1">
        <name>Mg(2+)</name>
        <dbReference type="ChEBI" id="CHEBI:18420"/>
    </cofactor>
</comment>
<dbReference type="PRINTS" id="PR00502">
    <property type="entry name" value="NUDIXFAMILY"/>
</dbReference>
<evidence type="ECO:0000256" key="2">
    <source>
        <dbReference type="ARBA" id="ARBA00022801"/>
    </source>
</evidence>
<evidence type="ECO:0000313" key="5">
    <source>
        <dbReference type="EMBL" id="BCP65599.1"/>
    </source>
</evidence>
<reference evidence="6" key="1">
    <citation type="submission" date="2021-01" db="EMBL/GenBank/DDBJ databases">
        <title>Complete Genome Sequence of Thermus thermophilus Strain HB5018, Isolated from Mine Onsen Hot Spring.</title>
        <authorList>
            <person name="Miyazaki K."/>
            <person name="Moriya T."/>
            <person name="Nemoto N."/>
            <person name="Oshima T."/>
            <person name="Yura K."/>
            <person name="Bessho Y."/>
        </authorList>
    </citation>
    <scope>NUCLEOTIDE SEQUENCE [LARGE SCALE GENOMIC DNA]</scope>
    <source>
        <strain evidence="6">HB5018</strain>
    </source>
</reference>
<feature type="domain" description="Nudix hydrolase" evidence="4">
    <location>
        <begin position="35"/>
        <end position="161"/>
    </location>
</feature>
<dbReference type="EMBL" id="AP024270">
    <property type="protein sequence ID" value="BCP65599.1"/>
    <property type="molecule type" value="Genomic_DNA"/>
</dbReference>
<dbReference type="GO" id="GO:0016462">
    <property type="term" value="F:pyrophosphatase activity"/>
    <property type="evidence" value="ECO:0007669"/>
    <property type="project" value="UniProtKB-ARBA"/>
</dbReference>
<name>A0A7R7TCI8_THETH</name>
<dbReference type="InterPro" id="IPR020084">
    <property type="entry name" value="NUDIX_hydrolase_CS"/>
</dbReference>
<evidence type="ECO:0000259" key="4">
    <source>
        <dbReference type="PROSITE" id="PS51462"/>
    </source>
</evidence>
<dbReference type="Proteomes" id="UP000596099">
    <property type="component" value="Chromosome"/>
</dbReference>
<proteinExistence type="inferred from homology"/>
<protein>
    <submittedName>
        <fullName evidence="5">ADP-ribose pyrophosphatase</fullName>
    </submittedName>
</protein>
<dbReference type="GO" id="GO:0019693">
    <property type="term" value="P:ribose phosphate metabolic process"/>
    <property type="evidence" value="ECO:0007669"/>
    <property type="project" value="TreeGrafter"/>
</dbReference>
<evidence type="ECO:0000313" key="6">
    <source>
        <dbReference type="Proteomes" id="UP000596099"/>
    </source>
</evidence>
<dbReference type="Pfam" id="PF00293">
    <property type="entry name" value="NUDIX"/>
    <property type="match status" value="1"/>
</dbReference>
<evidence type="ECO:0000256" key="3">
    <source>
        <dbReference type="RuleBase" id="RU003476"/>
    </source>
</evidence>
<dbReference type="Gene3D" id="3.90.79.10">
    <property type="entry name" value="Nucleoside Triphosphate Pyrophosphohydrolase"/>
    <property type="match status" value="1"/>
</dbReference>
<dbReference type="GO" id="GO:0005829">
    <property type="term" value="C:cytosol"/>
    <property type="evidence" value="ECO:0007669"/>
    <property type="project" value="TreeGrafter"/>
</dbReference>
<dbReference type="PROSITE" id="PS51462">
    <property type="entry name" value="NUDIX"/>
    <property type="match status" value="1"/>
</dbReference>
<dbReference type="PROSITE" id="PS00893">
    <property type="entry name" value="NUDIX_BOX"/>
    <property type="match status" value="1"/>
</dbReference>
<gene>
    <name evidence="5" type="ORF">TthHB5018_05330</name>
</gene>
<dbReference type="GO" id="GO:0006753">
    <property type="term" value="P:nucleoside phosphate metabolic process"/>
    <property type="evidence" value="ECO:0007669"/>
    <property type="project" value="TreeGrafter"/>
</dbReference>
<dbReference type="CDD" id="cd24160">
    <property type="entry name" value="NUDIX_ADPRase"/>
    <property type="match status" value="1"/>
</dbReference>